<dbReference type="SUPFAM" id="SSF52091">
    <property type="entry name" value="SpoIIaa-like"/>
    <property type="match status" value="1"/>
</dbReference>
<accession>A0A1G7B9H8</accession>
<dbReference type="Pfam" id="PF01740">
    <property type="entry name" value="STAS"/>
    <property type="match status" value="1"/>
</dbReference>
<sequence>MKTLNEKLYDNLLENADNMTDEWLSYRIIKLGSVYSSAAGDDAVQMLRKQNRLTIRSIATRLSGQTGQFETMKRKWAELVAESRIRSNTPIHEVFDAVMRFRTVYWSYIERFIRANNHEVQRTDVLRWGSEMNQAFDELFHEFSRTYHEMTEERMIAQQKMIRELGTPVIKIDGERGILPLIGDIDSDRARILKMTVPERCAKLDIIHLFIDLSGVSIIDTMVAQQMYEFTQILSLLGIRSTVTGIRPEIAQTSIHLGLDFNSIATYGSLQQALENTPI</sequence>
<dbReference type="InterPro" id="IPR051932">
    <property type="entry name" value="Bact_StressResp_Reg"/>
</dbReference>
<dbReference type="Proteomes" id="UP000272481">
    <property type="component" value="Unassembled WGS sequence"/>
</dbReference>
<protein>
    <submittedName>
        <fullName evidence="4">RsbT co-antagonist protein RsbR</fullName>
    </submittedName>
    <submittedName>
        <fullName evidence="3">STAS domain-containing protein</fullName>
    </submittedName>
</protein>
<dbReference type="OrthoDB" id="9800154at2"/>
<dbReference type="Gene3D" id="3.30.750.24">
    <property type="entry name" value="STAS domain"/>
    <property type="match status" value="1"/>
</dbReference>
<dbReference type="RefSeq" id="WP_092095691.1">
    <property type="nucleotide sequence ID" value="NZ_FNAR01000005.1"/>
</dbReference>
<dbReference type="Proteomes" id="UP000198823">
    <property type="component" value="Unassembled WGS sequence"/>
</dbReference>
<dbReference type="PANTHER" id="PTHR33745">
    <property type="entry name" value="RSBT ANTAGONIST PROTEIN RSBS-RELATED"/>
    <property type="match status" value="1"/>
</dbReference>
<dbReference type="InterPro" id="IPR036513">
    <property type="entry name" value="STAS_dom_sf"/>
</dbReference>
<dbReference type="PROSITE" id="PS50801">
    <property type="entry name" value="STAS"/>
    <property type="match status" value="1"/>
</dbReference>
<gene>
    <name evidence="3" type="ORF">EJA12_07395</name>
    <name evidence="4" type="ORF">SAMN04488126_105114</name>
</gene>
<reference evidence="4 5" key="1">
    <citation type="submission" date="2016-10" db="EMBL/GenBank/DDBJ databases">
        <authorList>
            <person name="de Groot N.N."/>
        </authorList>
    </citation>
    <scope>NUCLEOTIDE SEQUENCE [LARGE SCALE GENOMIC DNA]</scope>
    <source>
        <strain evidence="4 5">CGMCC 1.6762</strain>
    </source>
</reference>
<evidence type="ECO:0000259" key="2">
    <source>
        <dbReference type="PROSITE" id="PS50801"/>
    </source>
</evidence>
<organism evidence="4 5">
    <name type="scientific">Bhargavaea beijingensis</name>
    <dbReference type="NCBI Taxonomy" id="426756"/>
    <lineage>
        <taxon>Bacteria</taxon>
        <taxon>Bacillati</taxon>
        <taxon>Bacillota</taxon>
        <taxon>Bacilli</taxon>
        <taxon>Bacillales</taxon>
        <taxon>Caryophanaceae</taxon>
        <taxon>Bhargavaea</taxon>
    </lineage>
</organism>
<evidence type="ECO:0000256" key="1">
    <source>
        <dbReference type="ARBA" id="ARBA00022553"/>
    </source>
</evidence>
<dbReference type="PANTHER" id="PTHR33745:SF3">
    <property type="entry name" value="RSBT CO-ANTAGONIST PROTEIN RSBRC"/>
    <property type="match status" value="1"/>
</dbReference>
<dbReference type="STRING" id="426756.SAMN04488126_105114"/>
<dbReference type="EMBL" id="FNAR01000005">
    <property type="protein sequence ID" value="SDE23622.1"/>
    <property type="molecule type" value="Genomic_DNA"/>
</dbReference>
<dbReference type="EMBL" id="RWGW01000010">
    <property type="protein sequence ID" value="RSK32643.1"/>
    <property type="molecule type" value="Genomic_DNA"/>
</dbReference>
<dbReference type="AlphaFoldDB" id="A0A1G7B9H8"/>
<dbReference type="Pfam" id="PF14361">
    <property type="entry name" value="RsbRD_N"/>
    <property type="match status" value="1"/>
</dbReference>
<evidence type="ECO:0000313" key="6">
    <source>
        <dbReference type="Proteomes" id="UP000272481"/>
    </source>
</evidence>
<name>A0A1G7B9H8_9BACL</name>
<evidence type="ECO:0000313" key="4">
    <source>
        <dbReference type="EMBL" id="SDE23622.1"/>
    </source>
</evidence>
<reference evidence="3 6" key="2">
    <citation type="submission" date="2018-12" db="EMBL/GenBank/DDBJ databases">
        <title>Comparitive functional genomics of dry heat resistant strains isolated from the viking spacecraft.</title>
        <authorList>
            <person name="Seuylemezian A."/>
            <person name="Vaishampayan P."/>
        </authorList>
    </citation>
    <scope>NUCLEOTIDE SEQUENCE [LARGE SCALE GENOMIC DNA]</scope>
    <source>
        <strain evidence="3 6">M6-11</strain>
    </source>
</reference>
<evidence type="ECO:0000313" key="5">
    <source>
        <dbReference type="Proteomes" id="UP000198823"/>
    </source>
</evidence>
<proteinExistence type="predicted"/>
<feature type="domain" description="STAS" evidence="2">
    <location>
        <begin position="178"/>
        <end position="277"/>
    </location>
</feature>
<dbReference type="InterPro" id="IPR025751">
    <property type="entry name" value="RsbRD_N_dom"/>
</dbReference>
<dbReference type="CDD" id="cd07041">
    <property type="entry name" value="STAS_RsbR_RsbS_like"/>
    <property type="match status" value="1"/>
</dbReference>
<keyword evidence="6" id="KW-1185">Reference proteome</keyword>
<dbReference type="InterPro" id="IPR002645">
    <property type="entry name" value="STAS_dom"/>
</dbReference>
<keyword evidence="1" id="KW-0597">Phosphoprotein</keyword>
<evidence type="ECO:0000313" key="3">
    <source>
        <dbReference type="EMBL" id="RSK32643.1"/>
    </source>
</evidence>